<evidence type="ECO:0000259" key="7">
    <source>
        <dbReference type="PROSITE" id="PS50853"/>
    </source>
</evidence>
<feature type="domain" description="Fibronectin type-III" evidence="7">
    <location>
        <begin position="686"/>
        <end position="781"/>
    </location>
</feature>
<evidence type="ECO:0000256" key="4">
    <source>
        <dbReference type="ARBA" id="ARBA00023295"/>
    </source>
</evidence>
<dbReference type="InterPro" id="IPR008963">
    <property type="entry name" value="Purple_acid_Pase-like_N"/>
</dbReference>
<dbReference type="SUPFAM" id="SSF49265">
    <property type="entry name" value="Fibronectin type III"/>
    <property type="match status" value="1"/>
</dbReference>
<dbReference type="Gene3D" id="2.60.40.380">
    <property type="entry name" value="Purple acid phosphatase-like, N-terminal"/>
    <property type="match status" value="1"/>
</dbReference>
<evidence type="ECO:0000256" key="5">
    <source>
        <dbReference type="ARBA" id="ARBA00023326"/>
    </source>
</evidence>
<dbReference type="Gene3D" id="1.50.10.10">
    <property type="match status" value="1"/>
</dbReference>
<sequence>MKRLLSIVSLLAMFCMDYAEAELPNIDRTCTNCSRRYLDSLNVYNRRPIRMNQSGFRPQDYKYAYVADPKEMTFKVIDANSGKEVPGGGNLTLIKKGATKPNIWINGAFNSMESIYEFGKQDSISTEKEDLYRADFTPLSTTGEYFLVVGKDTSATFHVHPSIYNSILENSLQFFGIQRCGNTDSHFHKPCHLKDGSKVGHDLTGGWHDCGDHFKVSETLGYTAYVLSMVYLTYPNKAEDRYGHSYADTVFTDGIPDILYEAKIGADYILKLYKASKEDGLIAQNDMYHSVGVDEKDHSFWDLPERQDAQPESKGGPDRVVLTGIGANTSGMFVAALANVAAGYRVYDPAYSDTLIEAAKDIYKNVMMPLFDYGNGNEMGKTTSFPGFYTGGGPRYDDGAAAALALWYATKDTTYRYDLYKNTNIFNNPSNSRFNLDYFKAGFLGNESGFSPGGWATDYQNIHTYVLFAFQNLILKSTETAAEFGLTEIERDSLSMRTMATFRKILNDATNQGDSTVLVNPGVNSNEKSEAHEGPTDLKVITPYNLVWTSFDWGVIRYNLGTAVSIFLMYELTKDERYLKVALDNMYYALGANPWDISLLMGAGDKNPQHPHNRSANPDGFNTGGMPYQYRCPKGALMGGRDPEKTLIEDWSKYTSTETCIDFSAQFLFPAQSLAETLPPDNEGPIFSNIVGTPITDSTAIVSWDANEVALVTVFYDVTPNSANPKSVQQTTASKGGSVTLTGLIPGQTYYFFLEGMDTKRNITTDDNHGYWYSFTMTPKLTEIKGVTICQVDHRSAKIYWWSTDRLNGVVNYGKAKGAYTETQNASGSAVLFHEAELTGLEAGTTYYFTVSSGAKTSEEYSFTTETHATYADLDISLKPSSYGGEAACSQWQDCHAFIMSLSNNDTVPFEDFEVRMYLKDQNLSALGNCHQNFGGDGQMGKPINVTFGTAQADGFGGYYLPINVKGKLEVSGQLIIQIIFHNYDPNVKTVKFSDIDNSWSLRAHTEETDPEHFEGIDLTQAPYFKGSETTFLEYNSRGEKVVAFTRDPYITVYYHGKHIYGYGPDYTPENGPQVKRTIETTFTSPFVSPRYSAEKVDPLTTYAATSKVTPTGVLDAVEMNSNPYKFDYPNPNRTDSITFGTDTTLAYGNNYMEWVTWHNRNANQKTENKYDCACAVVRSNVEIDSITKPLEKRYLVFDKASITGYKDKYVEVQISLLDSALELIKDEKNLNVELVTDDPNVLFYTDPAATIPVTTITLYDGVATIYVSSKVAVTTNIYATHGNTADYAYTPAMAALTIEELPPWPIIDVAKIVDLNCDHIPDAMDITLSSEYQANQSFKAITFTYGNETIPAEKVLSLNGKSLIVEISVPQEIVTNATGKISLTSNIQGSAKTVDDTYSDGMPPALLSATVLERQDTSTTDHLYLQFSEPISAPGTSFPLILYGADGVTLAATPTVLSAKLYNEAKNIWDFEIPFDAGNGSQVTAGMWGQLNPAGTITDLNGNGVAGICTPEKVQILLKILPIPMTYAVITDKFQNGYASHVDITFQKALDEKHTPDKLEIIFGTAKPETLTVEKSKFVLVGENLSIDLEKPFQFGNTAGNYEGSTPGGKMLSHAGLVTQYLGTGAATETNEVLAEDKVGPVYVSAKINQTATSDIVSITASEPLVIADSSQEYYRHKRADIQSNVKSNAFSSWNFMQDNAGITLFYLGDKTGNVMEGDYVRMGSGMTSVFKDANGNYPEFDVPWILVNGNGAPRIKFDVKLREIVTDANSTNQTKVDVAETMRFYVKNPSTNKFDLIQNDKVTLMGIDSADIGGAIFDVKLTVPRGASLGDECAWDNLLVKFNIPIYSNLGSFVNRFHRSFKVDPKQYLSPNNLVEFAIEWANKGTAGIRTNEDRAVGTGAFIYKAEIDATFSPNLNNPEVKGDQKVINNFSTKTSFEQTKTFGIKRTK</sequence>
<keyword evidence="3" id="KW-0119">Carbohydrate metabolism</keyword>
<dbReference type="PROSITE" id="PS50853">
    <property type="entry name" value="FN3"/>
    <property type="match status" value="1"/>
</dbReference>
<feature type="signal peptide" evidence="6">
    <location>
        <begin position="1"/>
        <end position="21"/>
    </location>
</feature>
<evidence type="ECO:0000256" key="1">
    <source>
        <dbReference type="ARBA" id="ARBA00007072"/>
    </source>
</evidence>
<dbReference type="InterPro" id="IPR001701">
    <property type="entry name" value="Glyco_hydro_9"/>
</dbReference>
<dbReference type="EMBL" id="UHJL01000001">
    <property type="protein sequence ID" value="SUQ18914.1"/>
    <property type="molecule type" value="Genomic_DNA"/>
</dbReference>
<dbReference type="GO" id="GO:0003993">
    <property type="term" value="F:acid phosphatase activity"/>
    <property type="evidence" value="ECO:0007669"/>
    <property type="project" value="InterPro"/>
</dbReference>
<dbReference type="Proteomes" id="UP000255423">
    <property type="component" value="Unassembled WGS sequence"/>
</dbReference>
<dbReference type="InterPro" id="IPR013783">
    <property type="entry name" value="Ig-like_fold"/>
</dbReference>
<keyword evidence="4" id="KW-0326">Glycosidase</keyword>
<dbReference type="SUPFAM" id="SSF81296">
    <property type="entry name" value="E set domains"/>
    <property type="match status" value="1"/>
</dbReference>
<dbReference type="InterPro" id="IPR036116">
    <property type="entry name" value="FN3_sf"/>
</dbReference>
<dbReference type="InterPro" id="IPR014756">
    <property type="entry name" value="Ig_E-set"/>
</dbReference>
<dbReference type="GO" id="GO:0008810">
    <property type="term" value="F:cellulase activity"/>
    <property type="evidence" value="ECO:0007669"/>
    <property type="project" value="InterPro"/>
</dbReference>
<keyword evidence="6" id="KW-0732">Signal</keyword>
<name>A0A380RU41_FIBSU</name>
<dbReference type="Pfam" id="PF16656">
    <property type="entry name" value="Pur_ac_phosph_N"/>
    <property type="match status" value="1"/>
</dbReference>
<feature type="chain" id="PRO_5016772188" evidence="6">
    <location>
        <begin position="22"/>
        <end position="1951"/>
    </location>
</feature>
<accession>A0A380RU41</accession>
<evidence type="ECO:0000313" key="9">
    <source>
        <dbReference type="Proteomes" id="UP000255423"/>
    </source>
</evidence>
<dbReference type="GO" id="GO:0000272">
    <property type="term" value="P:polysaccharide catabolic process"/>
    <property type="evidence" value="ECO:0007669"/>
    <property type="project" value="UniProtKB-KW"/>
</dbReference>
<dbReference type="GO" id="GO:0046872">
    <property type="term" value="F:metal ion binding"/>
    <property type="evidence" value="ECO:0007669"/>
    <property type="project" value="InterPro"/>
</dbReference>
<dbReference type="Pfam" id="PF00759">
    <property type="entry name" value="Glyco_hydro_9"/>
    <property type="match status" value="1"/>
</dbReference>
<dbReference type="InterPro" id="IPR003961">
    <property type="entry name" value="FN3_dom"/>
</dbReference>
<dbReference type="InterPro" id="IPR012341">
    <property type="entry name" value="6hp_glycosidase-like_sf"/>
</dbReference>
<evidence type="ECO:0000256" key="6">
    <source>
        <dbReference type="SAM" id="SignalP"/>
    </source>
</evidence>
<dbReference type="RefSeq" id="WP_109571730.1">
    <property type="nucleotide sequence ID" value="NZ_UHJL01000001.1"/>
</dbReference>
<dbReference type="InterPro" id="IPR015914">
    <property type="entry name" value="PAPs_N"/>
</dbReference>
<dbReference type="InterPro" id="IPR004197">
    <property type="entry name" value="Cellulase_Ig-like"/>
</dbReference>
<dbReference type="PANTHER" id="PTHR22298">
    <property type="entry name" value="ENDO-1,4-BETA-GLUCANASE"/>
    <property type="match status" value="1"/>
</dbReference>
<dbReference type="SUPFAM" id="SSF48208">
    <property type="entry name" value="Six-hairpin glycosidases"/>
    <property type="match status" value="1"/>
</dbReference>
<dbReference type="CDD" id="cd00063">
    <property type="entry name" value="FN3"/>
    <property type="match status" value="1"/>
</dbReference>
<proteinExistence type="inferred from homology"/>
<organism evidence="8 9">
    <name type="scientific">Fibrobacter succinogenes</name>
    <name type="common">Bacteroides succinogenes</name>
    <dbReference type="NCBI Taxonomy" id="833"/>
    <lineage>
        <taxon>Bacteria</taxon>
        <taxon>Pseudomonadati</taxon>
        <taxon>Fibrobacterota</taxon>
        <taxon>Fibrobacteria</taxon>
        <taxon>Fibrobacterales</taxon>
        <taxon>Fibrobacteraceae</taxon>
        <taxon>Fibrobacter</taxon>
    </lineage>
</organism>
<dbReference type="Gene3D" id="2.60.40.10">
    <property type="entry name" value="Immunoglobulins"/>
    <property type="match status" value="2"/>
</dbReference>
<evidence type="ECO:0000256" key="3">
    <source>
        <dbReference type="ARBA" id="ARBA00023277"/>
    </source>
</evidence>
<dbReference type="InterPro" id="IPR008928">
    <property type="entry name" value="6-hairpin_glycosidase_sf"/>
</dbReference>
<dbReference type="CDD" id="cd02850">
    <property type="entry name" value="E_set_Cellulase_N"/>
    <property type="match status" value="1"/>
</dbReference>
<protein>
    <submittedName>
        <fullName evidence="8">Purple acid Phosphatase, N-terminal domain</fullName>
    </submittedName>
</protein>
<comment type="similarity">
    <text evidence="1">Belongs to the glycosyl hydrolase 9 (cellulase E) family.</text>
</comment>
<evidence type="ECO:0000256" key="2">
    <source>
        <dbReference type="ARBA" id="ARBA00022801"/>
    </source>
</evidence>
<reference evidence="8 9" key="1">
    <citation type="submission" date="2017-08" db="EMBL/GenBank/DDBJ databases">
        <authorList>
            <person name="de Groot N.N."/>
        </authorList>
    </citation>
    <scope>NUCLEOTIDE SEQUENCE [LARGE SCALE GENOMIC DNA]</scope>
    <source>
        <strain evidence="8 9">HM2</strain>
    </source>
</reference>
<dbReference type="SUPFAM" id="SSF49363">
    <property type="entry name" value="Purple acid phosphatase, N-terminal domain"/>
    <property type="match status" value="1"/>
</dbReference>
<keyword evidence="2" id="KW-0378">Hydrolase</keyword>
<dbReference type="SMART" id="SM00060">
    <property type="entry name" value="FN3"/>
    <property type="match status" value="2"/>
</dbReference>
<keyword evidence="5" id="KW-0624">Polysaccharide degradation</keyword>
<evidence type="ECO:0000313" key="8">
    <source>
        <dbReference type="EMBL" id="SUQ18914.1"/>
    </source>
</evidence>
<gene>
    <name evidence="8" type="ORF">SAMN05661053_0136</name>
</gene>